<evidence type="ECO:0000313" key="1">
    <source>
        <dbReference type="EMBL" id="JAD42279.1"/>
    </source>
</evidence>
<proteinExistence type="predicted"/>
<name>A0A0A8ZS71_ARUDO</name>
<organism evidence="1">
    <name type="scientific">Arundo donax</name>
    <name type="common">Giant reed</name>
    <name type="synonym">Donax arundinaceus</name>
    <dbReference type="NCBI Taxonomy" id="35708"/>
    <lineage>
        <taxon>Eukaryota</taxon>
        <taxon>Viridiplantae</taxon>
        <taxon>Streptophyta</taxon>
        <taxon>Embryophyta</taxon>
        <taxon>Tracheophyta</taxon>
        <taxon>Spermatophyta</taxon>
        <taxon>Magnoliopsida</taxon>
        <taxon>Liliopsida</taxon>
        <taxon>Poales</taxon>
        <taxon>Poaceae</taxon>
        <taxon>PACMAD clade</taxon>
        <taxon>Arundinoideae</taxon>
        <taxon>Arundineae</taxon>
        <taxon>Arundo</taxon>
    </lineage>
</organism>
<sequence length="30" mass="3497">MLKSLYFIAVSFVNTNLVSHSQFRPLLSFH</sequence>
<dbReference type="EMBL" id="GBRH01255616">
    <property type="protein sequence ID" value="JAD42279.1"/>
    <property type="molecule type" value="Transcribed_RNA"/>
</dbReference>
<reference evidence="1" key="2">
    <citation type="journal article" date="2015" name="Data Brief">
        <title>Shoot transcriptome of the giant reed, Arundo donax.</title>
        <authorList>
            <person name="Barrero R.A."/>
            <person name="Guerrero F.D."/>
            <person name="Moolhuijzen P."/>
            <person name="Goolsby J.A."/>
            <person name="Tidwell J."/>
            <person name="Bellgard S.E."/>
            <person name="Bellgard M.I."/>
        </authorList>
    </citation>
    <scope>NUCLEOTIDE SEQUENCE</scope>
    <source>
        <tissue evidence="1">Shoot tissue taken approximately 20 cm above the soil surface</tissue>
    </source>
</reference>
<dbReference type="AlphaFoldDB" id="A0A0A8ZS71"/>
<reference evidence="1" key="1">
    <citation type="submission" date="2014-09" db="EMBL/GenBank/DDBJ databases">
        <authorList>
            <person name="Magalhaes I.L.F."/>
            <person name="Oliveira U."/>
            <person name="Santos F.R."/>
            <person name="Vidigal T.H.D.A."/>
            <person name="Brescovit A.D."/>
            <person name="Santos A.J."/>
        </authorList>
    </citation>
    <scope>NUCLEOTIDE SEQUENCE</scope>
    <source>
        <tissue evidence="1">Shoot tissue taken approximately 20 cm above the soil surface</tissue>
    </source>
</reference>
<accession>A0A0A8ZS71</accession>
<protein>
    <submittedName>
        <fullName evidence="1">Uncharacterized protein</fullName>
    </submittedName>
</protein>